<reference evidence="1 2" key="1">
    <citation type="submission" date="2016-08" db="EMBL/GenBank/DDBJ databases">
        <title>A Parts List for Fungal Cellulosomes Revealed by Comparative Genomics.</title>
        <authorList>
            <consortium name="DOE Joint Genome Institute"/>
            <person name="Haitjema C.H."/>
            <person name="Gilmore S.P."/>
            <person name="Henske J.K."/>
            <person name="Solomon K.V."/>
            <person name="De Groot R."/>
            <person name="Kuo A."/>
            <person name="Mondo S.J."/>
            <person name="Salamov A.A."/>
            <person name="Labutti K."/>
            <person name="Zhao Z."/>
            <person name="Chiniquy J."/>
            <person name="Barry K."/>
            <person name="Brewer H.M."/>
            <person name="Purvine S.O."/>
            <person name="Wright A.T."/>
            <person name="Boxma B."/>
            <person name="Van Alen T."/>
            <person name="Hackstein J.H."/>
            <person name="Baker S.E."/>
            <person name="Grigoriev I.V."/>
            <person name="O'Malley M.A."/>
        </authorList>
    </citation>
    <scope>NUCLEOTIDE SEQUENCE [LARGE SCALE GENOMIC DNA]</scope>
    <source>
        <strain evidence="1 2">G1</strain>
    </source>
</reference>
<dbReference type="AlphaFoldDB" id="A0A1Y2E8W9"/>
<organism evidence="1 2">
    <name type="scientific">Neocallimastix californiae</name>
    <dbReference type="NCBI Taxonomy" id="1754190"/>
    <lineage>
        <taxon>Eukaryota</taxon>
        <taxon>Fungi</taxon>
        <taxon>Fungi incertae sedis</taxon>
        <taxon>Chytridiomycota</taxon>
        <taxon>Chytridiomycota incertae sedis</taxon>
        <taxon>Neocallimastigomycetes</taxon>
        <taxon>Neocallimastigales</taxon>
        <taxon>Neocallimastigaceae</taxon>
        <taxon>Neocallimastix</taxon>
    </lineage>
</organism>
<comment type="caution">
    <text evidence="1">The sequence shown here is derived from an EMBL/GenBank/DDBJ whole genome shotgun (WGS) entry which is preliminary data.</text>
</comment>
<dbReference type="EMBL" id="MCOG01000047">
    <property type="protein sequence ID" value="ORY67979.1"/>
    <property type="molecule type" value="Genomic_DNA"/>
</dbReference>
<dbReference type="OrthoDB" id="90756at2759"/>
<protein>
    <submittedName>
        <fullName evidence="1">Uncharacterized protein</fullName>
    </submittedName>
</protein>
<accession>A0A1Y2E8W9</accession>
<gene>
    <name evidence="1" type="ORF">LY90DRAFT_504454</name>
</gene>
<sequence length="166" mass="19940">MLQYDGVHNYFEQKINDSLSLIKYKIKKEIKKSSIPFNIKPKRKSIFNYYDIENWNYYNNIEHITNNTSESFNNYLGGIFSKKPTYFILIYKLNNDVSLYPDTYERRILGVWNKQKRKLLSKSIKLKNIIESYKKMESFLIGNEKNRSHIAGLWFECLINLNDKIN</sequence>
<dbReference type="Proteomes" id="UP000193920">
    <property type="component" value="Unassembled WGS sequence"/>
</dbReference>
<proteinExistence type="predicted"/>
<evidence type="ECO:0000313" key="1">
    <source>
        <dbReference type="EMBL" id="ORY67979.1"/>
    </source>
</evidence>
<keyword evidence="2" id="KW-1185">Reference proteome</keyword>
<name>A0A1Y2E8W9_9FUNG</name>
<evidence type="ECO:0000313" key="2">
    <source>
        <dbReference type="Proteomes" id="UP000193920"/>
    </source>
</evidence>